<evidence type="ECO:0000313" key="2">
    <source>
        <dbReference type="EMBL" id="MBP1903686.1"/>
    </source>
</evidence>
<feature type="domain" description="Knr4/Smi1-like" evidence="1">
    <location>
        <begin position="52"/>
        <end position="170"/>
    </location>
</feature>
<dbReference type="InterPro" id="IPR037883">
    <property type="entry name" value="Knr4/Smi1-like_sf"/>
</dbReference>
<name>A0ABS4FM76_9BACL</name>
<proteinExistence type="predicted"/>
<dbReference type="InterPro" id="IPR018958">
    <property type="entry name" value="Knr4/Smi1-like_dom"/>
</dbReference>
<dbReference type="Gene3D" id="3.40.1580.10">
    <property type="entry name" value="SMI1/KNR4-like"/>
    <property type="match status" value="1"/>
</dbReference>
<dbReference type="Pfam" id="PF09346">
    <property type="entry name" value="SMI1_KNR4"/>
    <property type="match status" value="1"/>
</dbReference>
<dbReference type="Proteomes" id="UP001519272">
    <property type="component" value="Unassembled WGS sequence"/>
</dbReference>
<dbReference type="SMART" id="SM00860">
    <property type="entry name" value="SMI1_KNR4"/>
    <property type="match status" value="1"/>
</dbReference>
<gene>
    <name evidence="2" type="ORF">J2Z32_000298</name>
</gene>
<comment type="caution">
    <text evidence="2">The sequence shown here is derived from an EMBL/GenBank/DDBJ whole genome shotgun (WGS) entry which is preliminary data.</text>
</comment>
<reference evidence="2 3" key="1">
    <citation type="submission" date="2021-03" db="EMBL/GenBank/DDBJ databases">
        <title>Genomic Encyclopedia of Type Strains, Phase IV (KMG-IV): sequencing the most valuable type-strain genomes for metagenomic binning, comparative biology and taxonomic classification.</title>
        <authorList>
            <person name="Goeker M."/>
        </authorList>
    </citation>
    <scope>NUCLEOTIDE SEQUENCE [LARGE SCALE GENOMIC DNA]</scope>
    <source>
        <strain evidence="2 3">DSM 14349</strain>
    </source>
</reference>
<evidence type="ECO:0000259" key="1">
    <source>
        <dbReference type="SMART" id="SM00860"/>
    </source>
</evidence>
<protein>
    <recommendedName>
        <fullName evidence="1">Knr4/Smi1-like domain-containing protein</fullName>
    </recommendedName>
</protein>
<sequence length="215" mass="25297">MSKFDIKESLTAYFNSVPDFLMRHVEEMVPMDMRNGEVDEEGWTDWKIVNSTITMEEIEVIEQQYEIKYPELYKQFLRAYHYVELQFKNIKEGSSYKGDCAFIEMPRLLTGEGLSEVINLMENWHPMLLAGYLPFAVGEDGQGPICFDLLNPNEQGDYPVIWVLHDYLHQLDDTQQNGEAIRAFLHPYIREIFPSFEEMARLLIVPMRPNRDNDE</sequence>
<dbReference type="EMBL" id="JAGGKG010000001">
    <property type="protein sequence ID" value="MBP1903686.1"/>
    <property type="molecule type" value="Genomic_DNA"/>
</dbReference>
<dbReference type="SUPFAM" id="SSF160631">
    <property type="entry name" value="SMI1/KNR4-like"/>
    <property type="match status" value="1"/>
</dbReference>
<keyword evidence="3" id="KW-1185">Reference proteome</keyword>
<evidence type="ECO:0000313" key="3">
    <source>
        <dbReference type="Proteomes" id="UP001519272"/>
    </source>
</evidence>
<accession>A0ABS4FM76</accession>
<organism evidence="2 3">
    <name type="scientific">Paenibacillus turicensis</name>
    <dbReference type="NCBI Taxonomy" id="160487"/>
    <lineage>
        <taxon>Bacteria</taxon>
        <taxon>Bacillati</taxon>
        <taxon>Bacillota</taxon>
        <taxon>Bacilli</taxon>
        <taxon>Bacillales</taxon>
        <taxon>Paenibacillaceae</taxon>
        <taxon>Paenibacillus</taxon>
    </lineage>
</organism>
<dbReference type="RefSeq" id="WP_210087356.1">
    <property type="nucleotide sequence ID" value="NZ_JAGGKG010000001.1"/>
</dbReference>